<dbReference type="InterPro" id="IPR007110">
    <property type="entry name" value="Ig-like_dom"/>
</dbReference>
<accession>K9IWW7</accession>
<dbReference type="SMART" id="SM00406">
    <property type="entry name" value="IGv"/>
    <property type="match status" value="1"/>
</dbReference>
<dbReference type="InterPro" id="IPR036179">
    <property type="entry name" value="Ig-like_dom_sf"/>
</dbReference>
<dbReference type="PROSITE" id="PS00290">
    <property type="entry name" value="IG_MHC"/>
    <property type="match status" value="1"/>
</dbReference>
<dbReference type="EMBL" id="GABZ01007684">
    <property type="protein sequence ID" value="JAA45841.1"/>
    <property type="molecule type" value="mRNA"/>
</dbReference>
<dbReference type="CDD" id="cd07699">
    <property type="entry name" value="IgC1_L"/>
    <property type="match status" value="1"/>
</dbReference>
<feature type="domain" description="Ig-like" evidence="4">
    <location>
        <begin position="137"/>
        <end position="231"/>
    </location>
</feature>
<keyword evidence="2" id="KW-0393">Immunoglobulin domain</keyword>
<dbReference type="InterPro" id="IPR003006">
    <property type="entry name" value="Ig/MHC_CS"/>
</dbReference>
<dbReference type="FunFam" id="2.60.40.10:FF:000283">
    <property type="entry name" value="Immunoglobulin kappa constant"/>
    <property type="match status" value="1"/>
</dbReference>
<dbReference type="InterPro" id="IPR003597">
    <property type="entry name" value="Ig_C1-set"/>
</dbReference>
<feature type="chain" id="PRO_5003931478" evidence="3">
    <location>
        <begin position="20"/>
        <end position="236"/>
    </location>
</feature>
<evidence type="ECO:0000256" key="3">
    <source>
        <dbReference type="SAM" id="SignalP"/>
    </source>
</evidence>
<dbReference type="AlphaFoldDB" id="K9IWW7"/>
<organism evidence="5">
    <name type="scientific">Desmodus rotundus</name>
    <name type="common">Vampire bat</name>
    <dbReference type="NCBI Taxonomy" id="9430"/>
    <lineage>
        <taxon>Eukaryota</taxon>
        <taxon>Metazoa</taxon>
        <taxon>Chordata</taxon>
        <taxon>Craniata</taxon>
        <taxon>Vertebrata</taxon>
        <taxon>Euteleostomi</taxon>
        <taxon>Mammalia</taxon>
        <taxon>Eutheria</taxon>
        <taxon>Laurasiatheria</taxon>
        <taxon>Chiroptera</taxon>
        <taxon>Yangochiroptera</taxon>
        <taxon>Phyllostomidae</taxon>
        <taxon>Desmodontinae</taxon>
        <taxon>Desmodus</taxon>
    </lineage>
</organism>
<evidence type="ECO:0000313" key="5">
    <source>
        <dbReference type="EMBL" id="JAA45841.1"/>
    </source>
</evidence>
<dbReference type="SUPFAM" id="SSF48726">
    <property type="entry name" value="Immunoglobulin"/>
    <property type="match status" value="2"/>
</dbReference>
<dbReference type="PROSITE" id="PS50835">
    <property type="entry name" value="IG_LIKE"/>
    <property type="match status" value="2"/>
</dbReference>
<dbReference type="InterPro" id="IPR013106">
    <property type="entry name" value="Ig_V-set"/>
</dbReference>
<proteinExistence type="evidence at transcript level"/>
<reference evidence="5" key="1">
    <citation type="submission" date="2012-11" db="EMBL/GenBank/DDBJ databases">
        <title>The Vampirome: Transcriptome and Proteome Analysis of the Submandibular and Accessory Glands of the Vampire Bat and Vector of Human Rabies, Desmodus rotundus.</title>
        <authorList>
            <person name="Francischetti I.M.B."/>
            <person name="Assumpcao T.C.F."/>
            <person name="Ma D."/>
            <person name="Vicente E.C."/>
            <person name="Ribeiro J.M.C."/>
        </authorList>
    </citation>
    <scope>NUCLEOTIDE SEQUENCE</scope>
    <source>
        <tissue evidence="5">Salivary gland</tissue>
    </source>
</reference>
<dbReference type="InterPro" id="IPR050150">
    <property type="entry name" value="IgV_Light_Chain"/>
</dbReference>
<dbReference type="SMART" id="SM00409">
    <property type="entry name" value="IG"/>
    <property type="match status" value="2"/>
</dbReference>
<dbReference type="Pfam" id="PF07654">
    <property type="entry name" value="C1-set"/>
    <property type="match status" value="1"/>
</dbReference>
<keyword evidence="1" id="KW-1015">Disulfide bond</keyword>
<sequence length="236" mass="25011">MAWTVVLLGVLAYSSGVDSQTVVTQEPTLSVSPGGTVTLTCGSSSGSVTSTNYPGWFQQTPGKAPQMLIYSTNNRPSGVPERFSGSISENKAALTITGAQPEDEGDYYCCLYYSGPYTYVFGSGTHLSVLGQPKSAPTVTLFPPSTEELSNNKATLVCLMSDFYPGAVTVAWKENGSPVSQGVETTKPSKQSNNKYVASSYLSMSASKWKSASQYSCHVTHDGNTVEKTVVPSECS</sequence>
<dbReference type="FunFam" id="2.60.40.10:FF:001700">
    <property type="entry name" value="Immunoglobulin lambda variable 8-61"/>
    <property type="match status" value="1"/>
</dbReference>
<evidence type="ECO:0000256" key="2">
    <source>
        <dbReference type="ARBA" id="ARBA00023319"/>
    </source>
</evidence>
<feature type="signal peptide" evidence="3">
    <location>
        <begin position="1"/>
        <end position="19"/>
    </location>
</feature>
<evidence type="ECO:0000256" key="1">
    <source>
        <dbReference type="ARBA" id="ARBA00023157"/>
    </source>
</evidence>
<dbReference type="InterPro" id="IPR013783">
    <property type="entry name" value="Ig-like_fold"/>
</dbReference>
<protein>
    <submittedName>
        <fullName evidence="5">Putative secreted mucin</fullName>
    </submittedName>
</protein>
<dbReference type="PANTHER" id="PTHR23267">
    <property type="entry name" value="IMMUNOGLOBULIN LIGHT CHAIN"/>
    <property type="match status" value="1"/>
</dbReference>
<dbReference type="InterPro" id="IPR003599">
    <property type="entry name" value="Ig_sub"/>
</dbReference>
<dbReference type="Pfam" id="PF07686">
    <property type="entry name" value="V-set"/>
    <property type="match status" value="1"/>
</dbReference>
<evidence type="ECO:0000259" key="4">
    <source>
        <dbReference type="PROSITE" id="PS50835"/>
    </source>
</evidence>
<feature type="domain" description="Ig-like" evidence="4">
    <location>
        <begin position="20"/>
        <end position="109"/>
    </location>
</feature>
<name>K9IWW7_DESRO</name>
<dbReference type="SMART" id="SM00407">
    <property type="entry name" value="IGc1"/>
    <property type="match status" value="1"/>
</dbReference>
<dbReference type="Gene3D" id="2.60.40.10">
    <property type="entry name" value="Immunoglobulins"/>
    <property type="match status" value="2"/>
</dbReference>
<keyword evidence="3" id="KW-0732">Signal</keyword>